<dbReference type="Gene3D" id="4.10.280.10">
    <property type="entry name" value="Helix-loop-helix DNA-binding domain"/>
    <property type="match status" value="1"/>
</dbReference>
<gene>
    <name evidence="4" type="ORF">H634G_10760</name>
</gene>
<protein>
    <recommendedName>
        <fullName evidence="3">BHLH domain-containing protein</fullName>
    </recommendedName>
</protein>
<feature type="compositionally biased region" description="Polar residues" evidence="2">
    <location>
        <begin position="1"/>
        <end position="11"/>
    </location>
</feature>
<organism evidence="4 5">
    <name type="scientific">Metarhizium anisopliae BRIP 53293</name>
    <dbReference type="NCBI Taxonomy" id="1291518"/>
    <lineage>
        <taxon>Eukaryota</taxon>
        <taxon>Fungi</taxon>
        <taxon>Dikarya</taxon>
        <taxon>Ascomycota</taxon>
        <taxon>Pezizomycotina</taxon>
        <taxon>Sordariomycetes</taxon>
        <taxon>Hypocreomycetidae</taxon>
        <taxon>Hypocreales</taxon>
        <taxon>Clavicipitaceae</taxon>
        <taxon>Metarhizium</taxon>
    </lineage>
</organism>
<dbReference type="InterPro" id="IPR011598">
    <property type="entry name" value="bHLH_dom"/>
</dbReference>
<dbReference type="SMART" id="SM00353">
    <property type="entry name" value="HLH"/>
    <property type="match status" value="1"/>
</dbReference>
<feature type="coiled-coil region" evidence="1">
    <location>
        <begin position="269"/>
        <end position="296"/>
    </location>
</feature>
<dbReference type="GO" id="GO:0046983">
    <property type="term" value="F:protein dimerization activity"/>
    <property type="evidence" value="ECO:0007669"/>
    <property type="project" value="InterPro"/>
</dbReference>
<dbReference type="AlphaFoldDB" id="A0A0D9NJ60"/>
<reference evidence="5" key="1">
    <citation type="journal article" date="2014" name="BMC Genomics">
        <title>The genome sequence of the biocontrol fungus Metarhizium anisopliae and comparative genomics of Metarhizium species.</title>
        <authorList>
            <person name="Pattemore J.A."/>
            <person name="Hane J.K."/>
            <person name="Williams A.H."/>
            <person name="Wilson B.A."/>
            <person name="Stodart B.J."/>
            <person name="Ash G.J."/>
        </authorList>
    </citation>
    <scope>NUCLEOTIDE SEQUENCE [LARGE SCALE GENOMIC DNA]</scope>
    <source>
        <strain evidence="5">BRIP 53293</strain>
    </source>
</reference>
<dbReference type="PROSITE" id="PS50888">
    <property type="entry name" value="BHLH"/>
    <property type="match status" value="1"/>
</dbReference>
<accession>A0A0D9NJ60</accession>
<feature type="domain" description="BHLH" evidence="3">
    <location>
        <begin position="205"/>
        <end position="279"/>
    </location>
</feature>
<proteinExistence type="predicted"/>
<dbReference type="STRING" id="1291518.A0A0D9NJ60"/>
<dbReference type="Pfam" id="PF00010">
    <property type="entry name" value="HLH"/>
    <property type="match status" value="1"/>
</dbReference>
<evidence type="ECO:0000259" key="3">
    <source>
        <dbReference type="PROSITE" id="PS50888"/>
    </source>
</evidence>
<dbReference type="InterPro" id="IPR052099">
    <property type="entry name" value="Regulatory_TF_Diverse"/>
</dbReference>
<keyword evidence="1" id="KW-0175">Coiled coil</keyword>
<feature type="region of interest" description="Disordered" evidence="2">
    <location>
        <begin position="1"/>
        <end position="34"/>
    </location>
</feature>
<dbReference type="InterPro" id="IPR036638">
    <property type="entry name" value="HLH_DNA-bd_sf"/>
</dbReference>
<evidence type="ECO:0000256" key="2">
    <source>
        <dbReference type="SAM" id="MobiDB-lite"/>
    </source>
</evidence>
<keyword evidence="5" id="KW-1185">Reference proteome</keyword>
<dbReference type="CDD" id="cd11395">
    <property type="entry name" value="bHLHzip_SREBP_like"/>
    <property type="match status" value="1"/>
</dbReference>
<sequence>MASDTEMNLQHFSDPRDGFAAISMPTAKPANPPAAAETYEDFSYCQGDLSAGSSLGGHPNLTLSPEPGSNPQELLNFVDAGRTLMEFSTSQNNRTSLGTQESYPFYQDLDTFNMRHETPGFNFPFGGPVPATPSLAVQQRESGNTLMTLEDSDALSCWGSVISCGDGEGEPVSQAAVSSPTTSATALYSSDSSVVANAEGIVQDSSKKNHSMADKRYRLNIKNNFDMLRDSIPSLRMDYISDGDEDARTGSKWRHSVCPLKTLNKVVILQKAIEYIRQLENDNAQLRNVINITAASLETFRNIYNVENP</sequence>
<name>A0A0D9NJ60_METAN</name>
<evidence type="ECO:0000313" key="4">
    <source>
        <dbReference type="EMBL" id="KJK73936.1"/>
    </source>
</evidence>
<dbReference type="EMBL" id="KE384768">
    <property type="protein sequence ID" value="KJK73936.1"/>
    <property type="molecule type" value="Genomic_DNA"/>
</dbReference>
<evidence type="ECO:0000313" key="5">
    <source>
        <dbReference type="Proteomes" id="UP000054544"/>
    </source>
</evidence>
<dbReference type="PANTHER" id="PTHR47336:SF2">
    <property type="entry name" value="TRANSCRIPTION FACTOR HMS1-RELATED"/>
    <property type="match status" value="1"/>
</dbReference>
<evidence type="ECO:0000256" key="1">
    <source>
        <dbReference type="SAM" id="Coils"/>
    </source>
</evidence>
<dbReference type="PANTHER" id="PTHR47336">
    <property type="entry name" value="TRANSCRIPTION FACTOR HMS1-RELATED"/>
    <property type="match status" value="1"/>
</dbReference>
<feature type="compositionally biased region" description="Low complexity" evidence="2">
    <location>
        <begin position="25"/>
        <end position="34"/>
    </location>
</feature>
<dbReference type="SUPFAM" id="SSF47459">
    <property type="entry name" value="HLH, helix-loop-helix DNA-binding domain"/>
    <property type="match status" value="1"/>
</dbReference>
<dbReference type="Proteomes" id="UP000054544">
    <property type="component" value="Unassembled WGS sequence"/>
</dbReference>